<proteinExistence type="predicted"/>
<evidence type="ECO:0000256" key="1">
    <source>
        <dbReference type="SAM" id="Phobius"/>
    </source>
</evidence>
<feature type="transmembrane region" description="Helical" evidence="1">
    <location>
        <begin position="237"/>
        <end position="257"/>
    </location>
</feature>
<comment type="caution">
    <text evidence="2">The sequence shown here is derived from an EMBL/GenBank/DDBJ whole genome shotgun (WGS) entry which is preliminary data.</text>
</comment>
<dbReference type="EMBL" id="PHWZ01000768">
    <property type="protein sequence ID" value="TEY31824.1"/>
    <property type="molecule type" value="Genomic_DNA"/>
</dbReference>
<feature type="transmembrane region" description="Helical" evidence="1">
    <location>
        <begin position="173"/>
        <end position="196"/>
    </location>
</feature>
<name>A0A4Y8CH33_9HELO</name>
<keyword evidence="1" id="KW-1133">Transmembrane helix</keyword>
<sequence length="286" mass="31759">MTSTKIVLLTGMLLAATLSTATTYGFLSNSQYEIVLLTGMLLTTGFATATTYGFLSNSQYKIVLLTGILLATGFSTATTYGFLSNSQYEIILLIGMRLTTGFATATTYGFLRNSHYMILRFLRFPTIFLFPATIYFIMELSNGEKLEIVKIIITCFESFDAQKFVEFLTQIPLLMWLFALSVVWSCAIYGIATSFFKENEHAAKSTSAIVQSLQTVNIPAIVQSLQTVNIPAILHRIATYLFLSVGIVLLIGSILFLEGKQQWLLAFIAIILAAPVSYWFQHITTI</sequence>
<dbReference type="OrthoDB" id="3556511at2759"/>
<gene>
    <name evidence="2" type="ORF">BOTCAL_0772g00040</name>
</gene>
<dbReference type="Proteomes" id="UP000297299">
    <property type="component" value="Unassembled WGS sequence"/>
</dbReference>
<feature type="transmembrane region" description="Helical" evidence="1">
    <location>
        <begin position="90"/>
        <end position="111"/>
    </location>
</feature>
<organism evidence="2 3">
    <name type="scientific">Botryotinia calthae</name>
    <dbReference type="NCBI Taxonomy" id="38488"/>
    <lineage>
        <taxon>Eukaryota</taxon>
        <taxon>Fungi</taxon>
        <taxon>Dikarya</taxon>
        <taxon>Ascomycota</taxon>
        <taxon>Pezizomycotina</taxon>
        <taxon>Leotiomycetes</taxon>
        <taxon>Helotiales</taxon>
        <taxon>Sclerotiniaceae</taxon>
        <taxon>Botryotinia</taxon>
    </lineage>
</organism>
<evidence type="ECO:0000313" key="3">
    <source>
        <dbReference type="Proteomes" id="UP000297299"/>
    </source>
</evidence>
<feature type="transmembrane region" description="Helical" evidence="1">
    <location>
        <begin position="31"/>
        <end position="55"/>
    </location>
</feature>
<feature type="transmembrane region" description="Helical" evidence="1">
    <location>
        <begin position="263"/>
        <end position="280"/>
    </location>
</feature>
<feature type="transmembrane region" description="Helical" evidence="1">
    <location>
        <begin position="62"/>
        <end position="84"/>
    </location>
</feature>
<keyword evidence="1" id="KW-0812">Transmembrane</keyword>
<evidence type="ECO:0000313" key="2">
    <source>
        <dbReference type="EMBL" id="TEY31824.1"/>
    </source>
</evidence>
<keyword evidence="1" id="KW-0472">Membrane</keyword>
<protein>
    <submittedName>
        <fullName evidence="2">Uncharacterized protein</fullName>
    </submittedName>
</protein>
<keyword evidence="3" id="KW-1185">Reference proteome</keyword>
<reference evidence="2 3" key="1">
    <citation type="submission" date="2017-11" db="EMBL/GenBank/DDBJ databases">
        <title>Comparative genomics of Botrytis spp.</title>
        <authorList>
            <person name="Valero-Jimenez C.A."/>
            <person name="Tapia P."/>
            <person name="Veloso J."/>
            <person name="Silva-Moreno E."/>
            <person name="Staats M."/>
            <person name="Valdes J.H."/>
            <person name="Van Kan J.A.L."/>
        </authorList>
    </citation>
    <scope>NUCLEOTIDE SEQUENCE [LARGE SCALE GENOMIC DNA]</scope>
    <source>
        <strain evidence="2 3">MUCL2830</strain>
    </source>
</reference>
<accession>A0A4Y8CH33</accession>
<feature type="transmembrane region" description="Helical" evidence="1">
    <location>
        <begin position="118"/>
        <end position="138"/>
    </location>
</feature>
<dbReference type="AlphaFoldDB" id="A0A4Y8CH33"/>